<dbReference type="SUPFAM" id="SSF52833">
    <property type="entry name" value="Thioredoxin-like"/>
    <property type="match status" value="1"/>
</dbReference>
<proteinExistence type="inferred from homology"/>
<keyword evidence="5" id="KW-0676">Redox-active center</keyword>
<dbReference type="Pfam" id="PF00085">
    <property type="entry name" value="Thioredoxin"/>
    <property type="match status" value="1"/>
</dbReference>
<keyword evidence="2" id="KW-0813">Transport</keyword>
<dbReference type="InterPro" id="IPR005746">
    <property type="entry name" value="Thioredoxin"/>
</dbReference>
<evidence type="ECO:0000313" key="8">
    <source>
        <dbReference type="EMBL" id="NHN35444.1"/>
    </source>
</evidence>
<evidence type="ECO:0000256" key="4">
    <source>
        <dbReference type="ARBA" id="ARBA00023157"/>
    </source>
</evidence>
<keyword evidence="4" id="KW-1015">Disulfide bond</keyword>
<dbReference type="Proteomes" id="UP001165962">
    <property type="component" value="Unassembled WGS sequence"/>
</dbReference>
<dbReference type="PANTHER" id="PTHR45663">
    <property type="entry name" value="GEO12009P1"/>
    <property type="match status" value="1"/>
</dbReference>
<feature type="domain" description="Thioredoxin" evidence="7">
    <location>
        <begin position="1"/>
        <end position="105"/>
    </location>
</feature>
<evidence type="ECO:0000313" key="9">
    <source>
        <dbReference type="Proteomes" id="UP001165962"/>
    </source>
</evidence>
<evidence type="ECO:0000256" key="5">
    <source>
        <dbReference type="ARBA" id="ARBA00023284"/>
    </source>
</evidence>
<evidence type="ECO:0000256" key="2">
    <source>
        <dbReference type="ARBA" id="ARBA00022448"/>
    </source>
</evidence>
<dbReference type="RefSeq" id="WP_166158307.1">
    <property type="nucleotide sequence ID" value="NZ_JAAOIW010000036.1"/>
</dbReference>
<sequence>MEAISLIKSNFQDYIDQGVTLVEFWAPSCESCKLQMPIIDELAEKFKYQAVIARVNVDNEKELEAEYGVTNIPTLILFKDGYSVEKLVGLQSQDSLIQKIKIYTSIGDTC</sequence>
<keyword evidence="3" id="KW-0249">Electron transport</keyword>
<dbReference type="PIRSF" id="PIRSF000077">
    <property type="entry name" value="Thioredoxin"/>
    <property type="match status" value="1"/>
</dbReference>
<dbReference type="PROSITE" id="PS51352">
    <property type="entry name" value="THIOREDOXIN_2"/>
    <property type="match status" value="1"/>
</dbReference>
<comment type="similarity">
    <text evidence="1 6">Belongs to the thioredoxin family.</text>
</comment>
<name>A0ABX0JG44_9BACL</name>
<dbReference type="InterPro" id="IPR036249">
    <property type="entry name" value="Thioredoxin-like_sf"/>
</dbReference>
<evidence type="ECO:0000259" key="7">
    <source>
        <dbReference type="PROSITE" id="PS51352"/>
    </source>
</evidence>
<evidence type="ECO:0000256" key="1">
    <source>
        <dbReference type="ARBA" id="ARBA00008987"/>
    </source>
</evidence>
<evidence type="ECO:0000256" key="3">
    <source>
        <dbReference type="ARBA" id="ARBA00022982"/>
    </source>
</evidence>
<reference evidence="8" key="1">
    <citation type="submission" date="2020-03" db="EMBL/GenBank/DDBJ databases">
        <title>Draft sequencing of Paenibacilllus sp. S3N08.</title>
        <authorList>
            <person name="Kim D.-U."/>
        </authorList>
    </citation>
    <scope>NUCLEOTIDE SEQUENCE</scope>
    <source>
        <strain evidence="8">S3N08</strain>
    </source>
</reference>
<dbReference type="CDD" id="cd02947">
    <property type="entry name" value="TRX_family"/>
    <property type="match status" value="1"/>
</dbReference>
<dbReference type="EMBL" id="JAAOIW010000036">
    <property type="protein sequence ID" value="NHN35444.1"/>
    <property type="molecule type" value="Genomic_DNA"/>
</dbReference>
<evidence type="ECO:0000256" key="6">
    <source>
        <dbReference type="PIRNR" id="PIRNR000077"/>
    </source>
</evidence>
<dbReference type="InterPro" id="IPR013766">
    <property type="entry name" value="Thioredoxin_domain"/>
</dbReference>
<dbReference type="PANTHER" id="PTHR45663:SF11">
    <property type="entry name" value="GEO12009P1"/>
    <property type="match status" value="1"/>
</dbReference>
<dbReference type="Gene3D" id="3.40.30.10">
    <property type="entry name" value="Glutaredoxin"/>
    <property type="match status" value="1"/>
</dbReference>
<organism evidence="8 9">
    <name type="scientific">Paenibacillus agricola</name>
    <dbReference type="NCBI Taxonomy" id="2716264"/>
    <lineage>
        <taxon>Bacteria</taxon>
        <taxon>Bacillati</taxon>
        <taxon>Bacillota</taxon>
        <taxon>Bacilli</taxon>
        <taxon>Bacillales</taxon>
        <taxon>Paenibacillaceae</taxon>
        <taxon>Paenibacillus</taxon>
    </lineage>
</organism>
<gene>
    <name evidence="8" type="ORF">G9U52_37745</name>
</gene>
<comment type="caution">
    <text evidence="8">The sequence shown here is derived from an EMBL/GenBank/DDBJ whole genome shotgun (WGS) entry which is preliminary data.</text>
</comment>
<accession>A0ABX0JG44</accession>
<keyword evidence="9" id="KW-1185">Reference proteome</keyword>
<protein>
    <recommendedName>
        <fullName evidence="6">Thioredoxin</fullName>
    </recommendedName>
</protein>